<keyword evidence="2" id="KW-1185">Reference proteome</keyword>
<dbReference type="Proteomes" id="UP000051952">
    <property type="component" value="Unassembled WGS sequence"/>
</dbReference>
<organism evidence="1 2">
    <name type="scientific">Bodo saltans</name>
    <name type="common">Flagellated protozoan</name>
    <dbReference type="NCBI Taxonomy" id="75058"/>
    <lineage>
        <taxon>Eukaryota</taxon>
        <taxon>Discoba</taxon>
        <taxon>Euglenozoa</taxon>
        <taxon>Kinetoplastea</taxon>
        <taxon>Metakinetoplastina</taxon>
        <taxon>Eubodonida</taxon>
        <taxon>Bodonidae</taxon>
        <taxon>Bodo</taxon>
    </lineage>
</organism>
<name>A0A0S4JIX3_BODSA</name>
<accession>A0A0S4JIX3</accession>
<protein>
    <submittedName>
        <fullName evidence="1">Uncharacterized protein</fullName>
    </submittedName>
</protein>
<reference evidence="2" key="1">
    <citation type="submission" date="2015-09" db="EMBL/GenBank/DDBJ databases">
        <authorList>
            <consortium name="Pathogen Informatics"/>
        </authorList>
    </citation>
    <scope>NUCLEOTIDE SEQUENCE [LARGE SCALE GENOMIC DNA]</scope>
    <source>
        <strain evidence="2">Lake Konstanz</strain>
    </source>
</reference>
<evidence type="ECO:0000313" key="2">
    <source>
        <dbReference type="Proteomes" id="UP000051952"/>
    </source>
</evidence>
<evidence type="ECO:0000313" key="1">
    <source>
        <dbReference type="EMBL" id="CUG90111.1"/>
    </source>
</evidence>
<sequence length="129" mass="13738">MLRLRQQLSWKPNIATARCGVEACDRSGFQMRSASSRRAAEGSVRGRGCEDGNATTPGAVEWLAGAISNVVGTDVSVRDLFMSPAIVDAVVRMSTHTTTPEAVESLVNAISNIVVETDVSVRAAFASRR</sequence>
<gene>
    <name evidence="1" type="ORF">BSAL_25055</name>
</gene>
<dbReference type="AlphaFoldDB" id="A0A0S4JIX3"/>
<dbReference type="EMBL" id="CYKH01001793">
    <property type="protein sequence ID" value="CUG90111.1"/>
    <property type="molecule type" value="Genomic_DNA"/>
</dbReference>
<proteinExistence type="predicted"/>
<dbReference type="VEuPathDB" id="TriTrypDB:BSAL_25055"/>